<evidence type="ECO:0000313" key="2">
    <source>
        <dbReference type="EMBL" id="KAI1699547.1"/>
    </source>
</evidence>
<keyword evidence="1" id="KW-0812">Transmembrane</keyword>
<keyword evidence="1" id="KW-1133">Transmembrane helix</keyword>
<protein>
    <submittedName>
        <fullName evidence="2">Uncharacterized protein</fullName>
    </submittedName>
</protein>
<sequence>MVICLLGWGIAVSAYLLFWIPHEELQECHTLSCVVNKYKTIAVYAKLLIGILNIFASGFLIHVIKSAHTEKLKNRVVSVTMIMEISLDIIPVFLHQLLPLVKTTNALFYDIPLGSTFLAYVQLLSISALLLSIDRCLIISVPLQYKTIVSKLSPFVMSACIISSSIVVPLYYVFRVTKEERAVSRADSLARTETESSPVMNFWPPLFQAKEEKTKVKGW</sequence>
<keyword evidence="1" id="KW-0472">Membrane</keyword>
<dbReference type="EMBL" id="JAKKPZ010000175">
    <property type="protein sequence ID" value="KAI1699547.1"/>
    <property type="molecule type" value="Genomic_DNA"/>
</dbReference>
<proteinExistence type="predicted"/>
<dbReference type="Proteomes" id="UP001201812">
    <property type="component" value="Unassembled WGS sequence"/>
</dbReference>
<gene>
    <name evidence="2" type="ORF">DdX_17251</name>
</gene>
<dbReference type="AlphaFoldDB" id="A0AAD4MMP3"/>
<feature type="transmembrane region" description="Helical" evidence="1">
    <location>
        <begin position="76"/>
        <end position="97"/>
    </location>
</feature>
<dbReference type="Gene3D" id="1.20.1070.10">
    <property type="entry name" value="Rhodopsin 7-helix transmembrane proteins"/>
    <property type="match status" value="1"/>
</dbReference>
<feature type="transmembrane region" description="Helical" evidence="1">
    <location>
        <begin position="5"/>
        <end position="21"/>
    </location>
</feature>
<keyword evidence="3" id="KW-1185">Reference proteome</keyword>
<name>A0AAD4MMP3_9BILA</name>
<organism evidence="2 3">
    <name type="scientific">Ditylenchus destructor</name>
    <dbReference type="NCBI Taxonomy" id="166010"/>
    <lineage>
        <taxon>Eukaryota</taxon>
        <taxon>Metazoa</taxon>
        <taxon>Ecdysozoa</taxon>
        <taxon>Nematoda</taxon>
        <taxon>Chromadorea</taxon>
        <taxon>Rhabditida</taxon>
        <taxon>Tylenchina</taxon>
        <taxon>Tylenchomorpha</taxon>
        <taxon>Sphaerularioidea</taxon>
        <taxon>Anguinidae</taxon>
        <taxon>Anguininae</taxon>
        <taxon>Ditylenchus</taxon>
    </lineage>
</organism>
<evidence type="ECO:0000313" key="3">
    <source>
        <dbReference type="Proteomes" id="UP001201812"/>
    </source>
</evidence>
<accession>A0AAD4MMP3</accession>
<comment type="caution">
    <text evidence="2">The sequence shown here is derived from an EMBL/GenBank/DDBJ whole genome shotgun (WGS) entry which is preliminary data.</text>
</comment>
<feature type="transmembrane region" description="Helical" evidence="1">
    <location>
        <begin position="117"/>
        <end position="143"/>
    </location>
</feature>
<evidence type="ECO:0000256" key="1">
    <source>
        <dbReference type="SAM" id="Phobius"/>
    </source>
</evidence>
<feature type="transmembrane region" description="Helical" evidence="1">
    <location>
        <begin position="155"/>
        <end position="174"/>
    </location>
</feature>
<feature type="transmembrane region" description="Helical" evidence="1">
    <location>
        <begin position="41"/>
        <end position="64"/>
    </location>
</feature>
<reference evidence="2" key="1">
    <citation type="submission" date="2022-01" db="EMBL/GenBank/DDBJ databases">
        <title>Genome Sequence Resource for Two Populations of Ditylenchus destructor, the Migratory Endoparasitic Phytonematode.</title>
        <authorList>
            <person name="Zhang H."/>
            <person name="Lin R."/>
            <person name="Xie B."/>
        </authorList>
    </citation>
    <scope>NUCLEOTIDE SEQUENCE</scope>
    <source>
        <strain evidence="2">BazhouSP</strain>
    </source>
</reference>